<evidence type="ECO:0000313" key="3">
    <source>
        <dbReference type="Proteomes" id="UP000295668"/>
    </source>
</evidence>
<keyword evidence="3" id="KW-1185">Reference proteome</keyword>
<feature type="transmembrane region" description="Helical" evidence="1">
    <location>
        <begin position="12"/>
        <end position="31"/>
    </location>
</feature>
<reference evidence="2 3" key="1">
    <citation type="submission" date="2019-02" db="EMBL/GenBank/DDBJ databases">
        <title>Pedobacter sp. nov., a novel speices isolated from soil of pinguins habitat in Antarcitica.</title>
        <authorList>
            <person name="He R.-H."/>
        </authorList>
    </citation>
    <scope>NUCLEOTIDE SEQUENCE [LARGE SCALE GENOMIC DNA]</scope>
    <source>
        <strain evidence="2 3">E01020</strain>
    </source>
</reference>
<evidence type="ECO:0000313" key="2">
    <source>
        <dbReference type="EMBL" id="TDG35426.1"/>
    </source>
</evidence>
<feature type="transmembrane region" description="Helical" evidence="1">
    <location>
        <begin position="109"/>
        <end position="127"/>
    </location>
</feature>
<dbReference type="AlphaFoldDB" id="A0A4R5MJ68"/>
<sequence>MKIKTQNTIFKVFLIIYSVFYVMAGINHFRATPAYLAIMPSWIPFHLSMVYLSGVIEILLGLGLLLRKTRVFAAWLIILMLLAFLPVHIDMIQKAPFMMGEKEITPFIAWIRLPIQAILIFWAWLYTKKAK</sequence>
<keyword evidence="1" id="KW-0472">Membrane</keyword>
<protein>
    <submittedName>
        <fullName evidence="2">DoxX family protein</fullName>
    </submittedName>
</protein>
<feature type="transmembrane region" description="Helical" evidence="1">
    <location>
        <begin position="72"/>
        <end position="89"/>
    </location>
</feature>
<dbReference type="OrthoDB" id="327939at2"/>
<dbReference type="Proteomes" id="UP000295668">
    <property type="component" value="Unassembled WGS sequence"/>
</dbReference>
<accession>A0A4R5MJ68</accession>
<gene>
    <name evidence="2" type="ORF">EZJ43_12410</name>
</gene>
<proteinExistence type="predicted"/>
<dbReference type="RefSeq" id="WP_133263040.1">
    <property type="nucleotide sequence ID" value="NZ_SJCY01000009.1"/>
</dbReference>
<comment type="caution">
    <text evidence="2">The sequence shown here is derived from an EMBL/GenBank/DDBJ whole genome shotgun (WGS) entry which is preliminary data.</text>
</comment>
<dbReference type="EMBL" id="SJCY01000009">
    <property type="protein sequence ID" value="TDG35426.1"/>
    <property type="molecule type" value="Genomic_DNA"/>
</dbReference>
<name>A0A4R5MJ68_9SPHI</name>
<keyword evidence="1" id="KW-1133">Transmembrane helix</keyword>
<evidence type="ECO:0000256" key="1">
    <source>
        <dbReference type="SAM" id="Phobius"/>
    </source>
</evidence>
<feature type="transmembrane region" description="Helical" evidence="1">
    <location>
        <begin position="43"/>
        <end position="65"/>
    </location>
</feature>
<dbReference type="PANTHER" id="PTHR36974:SF1">
    <property type="entry name" value="DOXX FAMILY MEMBRANE PROTEIN"/>
    <property type="match status" value="1"/>
</dbReference>
<keyword evidence="1" id="KW-0812">Transmembrane</keyword>
<dbReference type="PANTHER" id="PTHR36974">
    <property type="entry name" value="MEMBRANE PROTEIN-RELATED"/>
    <property type="match status" value="1"/>
</dbReference>
<organism evidence="2 3">
    <name type="scientific">Pedobacter changchengzhani</name>
    <dbReference type="NCBI Taxonomy" id="2529274"/>
    <lineage>
        <taxon>Bacteria</taxon>
        <taxon>Pseudomonadati</taxon>
        <taxon>Bacteroidota</taxon>
        <taxon>Sphingobacteriia</taxon>
        <taxon>Sphingobacteriales</taxon>
        <taxon>Sphingobacteriaceae</taxon>
        <taxon>Pedobacter</taxon>
    </lineage>
</organism>